<dbReference type="EMBL" id="JAHDVG010000488">
    <property type="protein sequence ID" value="KAH1165631.1"/>
    <property type="molecule type" value="Genomic_DNA"/>
</dbReference>
<gene>
    <name evidence="1" type="ORF">KIL84_023190</name>
</gene>
<dbReference type="Proteomes" id="UP000827986">
    <property type="component" value="Unassembled WGS sequence"/>
</dbReference>
<proteinExistence type="predicted"/>
<reference evidence="1" key="1">
    <citation type="submission" date="2021-09" db="EMBL/GenBank/DDBJ databases">
        <title>The genome of Mauremys mutica provides insights into the evolution of semi-aquatic lifestyle.</title>
        <authorList>
            <person name="Gong S."/>
            <person name="Gao Y."/>
        </authorList>
    </citation>
    <scope>NUCLEOTIDE SEQUENCE</scope>
    <source>
        <strain evidence="1">MM-2020</strain>
        <tissue evidence="1">Muscle</tissue>
    </source>
</reference>
<evidence type="ECO:0000313" key="2">
    <source>
        <dbReference type="Proteomes" id="UP000827986"/>
    </source>
</evidence>
<dbReference type="AlphaFoldDB" id="A0A9D4ARA0"/>
<protein>
    <submittedName>
        <fullName evidence="1">Uncharacterized protein</fullName>
    </submittedName>
</protein>
<keyword evidence="2" id="KW-1185">Reference proteome</keyword>
<comment type="caution">
    <text evidence="1">The sequence shown here is derived from an EMBL/GenBank/DDBJ whole genome shotgun (WGS) entry which is preliminary data.</text>
</comment>
<evidence type="ECO:0000313" key="1">
    <source>
        <dbReference type="EMBL" id="KAH1165631.1"/>
    </source>
</evidence>
<accession>A0A9D4ARA0</accession>
<sequence>MPYIFPTLHVQLTVYRQLVTLWHTKREGSILSFDVPSHLSKHVRVSNKTLVLNACLTVVCASSSPFSMPCGGGVESDAKMLVYIPPLADTHDYLWPVIKSTMGHKLEIPPI</sequence>
<name>A0A9D4ARA0_9SAUR</name>
<organism evidence="1 2">
    <name type="scientific">Mauremys mutica</name>
    <name type="common">yellowpond turtle</name>
    <dbReference type="NCBI Taxonomy" id="74926"/>
    <lineage>
        <taxon>Eukaryota</taxon>
        <taxon>Metazoa</taxon>
        <taxon>Chordata</taxon>
        <taxon>Craniata</taxon>
        <taxon>Vertebrata</taxon>
        <taxon>Euteleostomi</taxon>
        <taxon>Archelosauria</taxon>
        <taxon>Testudinata</taxon>
        <taxon>Testudines</taxon>
        <taxon>Cryptodira</taxon>
        <taxon>Durocryptodira</taxon>
        <taxon>Testudinoidea</taxon>
        <taxon>Geoemydidae</taxon>
        <taxon>Geoemydinae</taxon>
        <taxon>Mauremys</taxon>
    </lineage>
</organism>